<dbReference type="OrthoDB" id="10380696at2759"/>
<sequence>MMRPTIGSYLATLRQELGSHNKARQQANRNRKRALQTEINRLSGANPGSNFGHTLRDRSIVDLEENLRQLQVAHSQKSTQAEGNGDTNNQGMDDDGAAYQAMSPSVGGVSGNWTSFQHDLDFMLQHQSTGGSAYDPDEQQGWGYEDHDDAYDLL</sequence>
<comment type="caution">
    <text evidence="2">The sequence shown here is derived from an EMBL/GenBank/DDBJ whole genome shotgun (WGS) entry which is preliminary data.</text>
</comment>
<evidence type="ECO:0000313" key="2">
    <source>
        <dbReference type="EMBL" id="ODN80202.1"/>
    </source>
</evidence>
<feature type="region of interest" description="Disordered" evidence="1">
    <location>
        <begin position="71"/>
        <end position="100"/>
    </location>
</feature>
<dbReference type="RefSeq" id="XP_019028207.1">
    <property type="nucleotide sequence ID" value="XM_019179840.1"/>
</dbReference>
<organism evidence="2 3">
    <name type="scientific">Cryptococcus wingfieldii CBS 7118</name>
    <dbReference type="NCBI Taxonomy" id="1295528"/>
    <lineage>
        <taxon>Eukaryota</taxon>
        <taxon>Fungi</taxon>
        <taxon>Dikarya</taxon>
        <taxon>Basidiomycota</taxon>
        <taxon>Agaricomycotina</taxon>
        <taxon>Tremellomycetes</taxon>
        <taxon>Tremellales</taxon>
        <taxon>Cryptococcaceae</taxon>
        <taxon>Cryptococcus</taxon>
    </lineage>
</organism>
<dbReference type="GeneID" id="30197070"/>
<reference evidence="2 3" key="1">
    <citation type="submission" date="2016-06" db="EMBL/GenBank/DDBJ databases">
        <title>Evolution of pathogenesis and genome organization in the Tremellales.</title>
        <authorList>
            <person name="Cuomo C."/>
            <person name="Litvintseva A."/>
            <person name="Heitman J."/>
            <person name="Chen Y."/>
            <person name="Sun S."/>
            <person name="Springer D."/>
            <person name="Dromer F."/>
            <person name="Young S."/>
            <person name="Zeng Q."/>
            <person name="Chapman S."/>
            <person name="Gujja S."/>
            <person name="Saif S."/>
            <person name="Birren B."/>
        </authorList>
    </citation>
    <scope>NUCLEOTIDE SEQUENCE [LARGE SCALE GENOMIC DNA]</scope>
    <source>
        <strain evidence="2 3">CBS 7118</strain>
    </source>
</reference>
<gene>
    <name evidence="2" type="ORF">L198_07859</name>
</gene>
<feature type="region of interest" description="Disordered" evidence="1">
    <location>
        <begin position="127"/>
        <end position="149"/>
    </location>
</feature>
<proteinExistence type="predicted"/>
<dbReference type="Proteomes" id="UP000094819">
    <property type="component" value="Unassembled WGS sequence"/>
</dbReference>
<keyword evidence="3" id="KW-1185">Reference proteome</keyword>
<evidence type="ECO:0000313" key="3">
    <source>
        <dbReference type="Proteomes" id="UP000094819"/>
    </source>
</evidence>
<protein>
    <submittedName>
        <fullName evidence="2">Uncharacterized protein</fullName>
    </submittedName>
</protein>
<evidence type="ECO:0000256" key="1">
    <source>
        <dbReference type="SAM" id="MobiDB-lite"/>
    </source>
</evidence>
<accession>A0A1E3HV28</accession>
<dbReference type="AlphaFoldDB" id="A0A1E3HV28"/>
<name>A0A1E3HV28_9TREE</name>
<dbReference type="EMBL" id="AWGH01000044">
    <property type="protein sequence ID" value="ODN80202.1"/>
    <property type="molecule type" value="Genomic_DNA"/>
</dbReference>
<feature type="compositionally biased region" description="Polar residues" evidence="1">
    <location>
        <begin position="71"/>
        <end position="91"/>
    </location>
</feature>